<sequence>MTKKEQEEITLSKADASLQRKIDHFVLENRVYIGGFLLLWGMACFLLMGLVNKGEIILYFAGNRSEAQNLFFMFCTYIGEGYVYVLATIALVFVGYSRSLAICVNALLVLGVSQVLKTFFKHERPYRYFNNLLEQPELPNYVPDVVLLDGWTTSFPSGHTTSSFAFYTLLAFFIPNKWIKLLCLVLAFLVGLSRMYLVQHFLKDVTTGMLTGFLIAVVVYWAHELLSPEFKSKKFEFKKG</sequence>
<dbReference type="InterPro" id="IPR000326">
    <property type="entry name" value="PAP2/HPO"/>
</dbReference>
<dbReference type="AlphaFoldDB" id="A0A915YJ65"/>
<keyword evidence="1" id="KW-1133">Transmembrane helix</keyword>
<evidence type="ECO:0000313" key="3">
    <source>
        <dbReference type="EMBL" id="BDS13818.1"/>
    </source>
</evidence>
<reference evidence="3" key="1">
    <citation type="submission" date="2022-09" db="EMBL/GenBank/DDBJ databases">
        <title>Aureispira anguillicida sp. nov., isolated from Leptocephalus of Japanese eel Anguilla japonica.</title>
        <authorList>
            <person name="Yuasa K."/>
            <person name="Mekata T."/>
            <person name="Ikunari K."/>
        </authorList>
    </citation>
    <scope>NUCLEOTIDE SEQUENCE</scope>
    <source>
        <strain evidence="3">EL160426</strain>
    </source>
</reference>
<feature type="transmembrane region" description="Helical" evidence="1">
    <location>
        <begin position="99"/>
        <end position="120"/>
    </location>
</feature>
<dbReference type="Proteomes" id="UP001060919">
    <property type="component" value="Chromosome"/>
</dbReference>
<dbReference type="SMART" id="SM00014">
    <property type="entry name" value="acidPPc"/>
    <property type="match status" value="1"/>
</dbReference>
<feature type="transmembrane region" description="Helical" evidence="1">
    <location>
        <begin position="31"/>
        <end position="51"/>
    </location>
</feature>
<protein>
    <submittedName>
        <fullName evidence="3">Phosphatase PAP2 family protein</fullName>
    </submittedName>
</protein>
<dbReference type="PANTHER" id="PTHR14969">
    <property type="entry name" value="SPHINGOSINE-1-PHOSPHATE PHOSPHOHYDROLASE"/>
    <property type="match status" value="1"/>
</dbReference>
<gene>
    <name evidence="3" type="ORF">AsAng_0045800</name>
</gene>
<dbReference type="Pfam" id="PF01569">
    <property type="entry name" value="PAP2"/>
    <property type="match status" value="1"/>
</dbReference>
<keyword evidence="1" id="KW-0812">Transmembrane</keyword>
<dbReference type="CDD" id="cd01610">
    <property type="entry name" value="PAP2_like"/>
    <property type="match status" value="1"/>
</dbReference>
<keyword evidence="1" id="KW-0472">Membrane</keyword>
<dbReference type="KEGG" id="aup:AsAng_0045800"/>
<accession>A0A915YJ65</accession>
<feature type="transmembrane region" description="Helical" evidence="1">
    <location>
        <begin position="209"/>
        <end position="226"/>
    </location>
</feature>
<evidence type="ECO:0000259" key="2">
    <source>
        <dbReference type="SMART" id="SM00014"/>
    </source>
</evidence>
<dbReference type="InterPro" id="IPR036938">
    <property type="entry name" value="PAP2/HPO_sf"/>
</dbReference>
<dbReference type="EMBL" id="AP026867">
    <property type="protein sequence ID" value="BDS13818.1"/>
    <property type="molecule type" value="Genomic_DNA"/>
</dbReference>
<name>A0A915YJ65_9BACT</name>
<evidence type="ECO:0000313" key="4">
    <source>
        <dbReference type="Proteomes" id="UP001060919"/>
    </source>
</evidence>
<dbReference type="Gene3D" id="1.20.144.10">
    <property type="entry name" value="Phosphatidic acid phosphatase type 2/haloperoxidase"/>
    <property type="match status" value="1"/>
</dbReference>
<feature type="transmembrane region" description="Helical" evidence="1">
    <location>
        <begin position="178"/>
        <end position="197"/>
    </location>
</feature>
<organism evidence="3 4">
    <name type="scientific">Aureispira anguillae</name>
    <dbReference type="NCBI Taxonomy" id="2864201"/>
    <lineage>
        <taxon>Bacteria</taxon>
        <taxon>Pseudomonadati</taxon>
        <taxon>Bacteroidota</taxon>
        <taxon>Saprospiria</taxon>
        <taxon>Saprospirales</taxon>
        <taxon>Saprospiraceae</taxon>
        <taxon>Aureispira</taxon>
    </lineage>
</organism>
<dbReference type="SUPFAM" id="SSF48317">
    <property type="entry name" value="Acid phosphatase/Vanadium-dependent haloperoxidase"/>
    <property type="match status" value="1"/>
</dbReference>
<proteinExistence type="predicted"/>
<feature type="transmembrane region" description="Helical" evidence="1">
    <location>
        <begin position="71"/>
        <end position="93"/>
    </location>
</feature>
<keyword evidence="4" id="KW-1185">Reference proteome</keyword>
<evidence type="ECO:0000256" key="1">
    <source>
        <dbReference type="SAM" id="Phobius"/>
    </source>
</evidence>
<feature type="domain" description="Phosphatidic acid phosphatase type 2/haloperoxidase" evidence="2">
    <location>
        <begin position="101"/>
        <end position="220"/>
    </location>
</feature>
<dbReference type="RefSeq" id="WP_264789071.1">
    <property type="nucleotide sequence ID" value="NZ_AP026867.1"/>
</dbReference>
<dbReference type="PANTHER" id="PTHR14969:SF13">
    <property type="entry name" value="AT30094P"/>
    <property type="match status" value="1"/>
</dbReference>